<comment type="caution">
    <text evidence="2">Lacks conserved residue(s) required for the propagation of feature annotation.</text>
</comment>
<sequence length="235" mass="26420">MARRDGFCDEEEQGGKEFGHRPACLVGGLGGGEASTSSCRHPQHFIDRSKVRILLCDGEPKSSREIFELLCKCSYHVTSVRTARQVINALNAQGSEIDILLSEIDLPIAKGLKMLKYIMRNKELRHIPVVMMSAKDEVSVVVKCLRLGAADYLVKPLRTNELLNLWTHMWRRRRMLGLAEKDILSHEFDLLVSDPSDGNTNSALLSDDTDDRSKTWLPETGMSNLQELEVRVSNV</sequence>
<evidence type="ECO:0000256" key="2">
    <source>
        <dbReference type="PROSITE-ProRule" id="PRU00169"/>
    </source>
</evidence>
<dbReference type="Pfam" id="PF00072">
    <property type="entry name" value="Response_reg"/>
    <property type="match status" value="1"/>
</dbReference>
<dbReference type="SUPFAM" id="SSF52172">
    <property type="entry name" value="CheY-like"/>
    <property type="match status" value="1"/>
</dbReference>
<dbReference type="PROSITE" id="PS50110">
    <property type="entry name" value="RESPONSE_REGULATORY"/>
    <property type="match status" value="1"/>
</dbReference>
<accession>A0A843VN45</accession>
<evidence type="ECO:0000313" key="5">
    <source>
        <dbReference type="Proteomes" id="UP000652761"/>
    </source>
</evidence>
<keyword evidence="1" id="KW-0902">Two-component regulatory system</keyword>
<dbReference type="PANTHER" id="PTHR43874">
    <property type="entry name" value="TWO-COMPONENT RESPONSE REGULATOR"/>
    <property type="match status" value="1"/>
</dbReference>
<evidence type="ECO:0000256" key="1">
    <source>
        <dbReference type="ARBA" id="ARBA00023012"/>
    </source>
</evidence>
<dbReference type="OrthoDB" id="60033at2759"/>
<dbReference type="GO" id="GO:0000160">
    <property type="term" value="P:phosphorelay signal transduction system"/>
    <property type="evidence" value="ECO:0007669"/>
    <property type="project" value="UniProtKB-KW"/>
</dbReference>
<organism evidence="4 5">
    <name type="scientific">Colocasia esculenta</name>
    <name type="common">Wild taro</name>
    <name type="synonym">Arum esculentum</name>
    <dbReference type="NCBI Taxonomy" id="4460"/>
    <lineage>
        <taxon>Eukaryota</taxon>
        <taxon>Viridiplantae</taxon>
        <taxon>Streptophyta</taxon>
        <taxon>Embryophyta</taxon>
        <taxon>Tracheophyta</taxon>
        <taxon>Spermatophyta</taxon>
        <taxon>Magnoliopsida</taxon>
        <taxon>Liliopsida</taxon>
        <taxon>Araceae</taxon>
        <taxon>Aroideae</taxon>
        <taxon>Colocasieae</taxon>
        <taxon>Colocasia</taxon>
    </lineage>
</organism>
<dbReference type="SMART" id="SM00448">
    <property type="entry name" value="REC"/>
    <property type="match status" value="1"/>
</dbReference>
<dbReference type="GO" id="GO:0009736">
    <property type="term" value="P:cytokinin-activated signaling pathway"/>
    <property type="evidence" value="ECO:0007669"/>
    <property type="project" value="InterPro"/>
</dbReference>
<feature type="domain" description="Response regulatory" evidence="3">
    <location>
        <begin position="52"/>
        <end position="170"/>
    </location>
</feature>
<protein>
    <recommendedName>
        <fullName evidence="3">Response regulatory domain-containing protein</fullName>
    </recommendedName>
</protein>
<gene>
    <name evidence="4" type="ORF">Taro_025360</name>
</gene>
<dbReference type="EMBL" id="NMUH01001479">
    <property type="protein sequence ID" value="MQL92729.1"/>
    <property type="molecule type" value="Genomic_DNA"/>
</dbReference>
<name>A0A843VN45_COLES</name>
<dbReference type="InterPro" id="IPR001789">
    <property type="entry name" value="Sig_transdc_resp-reg_receiver"/>
</dbReference>
<dbReference type="InterPro" id="IPR011006">
    <property type="entry name" value="CheY-like_superfamily"/>
</dbReference>
<reference evidence="4" key="1">
    <citation type="submission" date="2017-07" db="EMBL/GenBank/DDBJ databases">
        <title>Taro Niue Genome Assembly and Annotation.</title>
        <authorList>
            <person name="Atibalentja N."/>
            <person name="Keating K."/>
            <person name="Fields C.J."/>
        </authorList>
    </citation>
    <scope>NUCLEOTIDE SEQUENCE</scope>
    <source>
        <strain evidence="4">Niue_2</strain>
        <tissue evidence="4">Leaf</tissue>
    </source>
</reference>
<dbReference type="InterPro" id="IPR045279">
    <property type="entry name" value="ARR-like"/>
</dbReference>
<dbReference type="Proteomes" id="UP000652761">
    <property type="component" value="Unassembled WGS sequence"/>
</dbReference>
<evidence type="ECO:0000259" key="3">
    <source>
        <dbReference type="PROSITE" id="PS50110"/>
    </source>
</evidence>
<keyword evidence="5" id="KW-1185">Reference proteome</keyword>
<proteinExistence type="predicted"/>
<dbReference type="Gene3D" id="3.40.50.2300">
    <property type="match status" value="1"/>
</dbReference>
<dbReference type="PANTHER" id="PTHR43874:SF1">
    <property type="entry name" value="TWO-COMPONENT RESPONSE REGULATOR-LIKE APRR1"/>
    <property type="match status" value="1"/>
</dbReference>
<dbReference type="AlphaFoldDB" id="A0A843VN45"/>
<comment type="caution">
    <text evidence="4">The sequence shown here is derived from an EMBL/GenBank/DDBJ whole genome shotgun (WGS) entry which is preliminary data.</text>
</comment>
<evidence type="ECO:0000313" key="4">
    <source>
        <dbReference type="EMBL" id="MQL92729.1"/>
    </source>
</evidence>